<evidence type="ECO:0000313" key="2">
    <source>
        <dbReference type="EMBL" id="EDV93265.1"/>
    </source>
</evidence>
<dbReference type="EMBL" id="CH916369">
    <property type="protein sequence ID" value="EDV93265.1"/>
    <property type="molecule type" value="Genomic_DNA"/>
</dbReference>
<dbReference type="HOGENOM" id="CLU_2608516_0_0_1"/>
<dbReference type="AlphaFoldDB" id="B4JEY4"/>
<feature type="region of interest" description="Disordered" evidence="1">
    <location>
        <begin position="37"/>
        <end position="79"/>
    </location>
</feature>
<dbReference type="Proteomes" id="UP000001070">
    <property type="component" value="Unassembled WGS sequence"/>
</dbReference>
<feature type="compositionally biased region" description="Acidic residues" evidence="1">
    <location>
        <begin position="53"/>
        <end position="79"/>
    </location>
</feature>
<name>B4JEY4_DROGR</name>
<sequence>MRDWDWVALAMKLDIIRGEACAILGQDLLALVARVPVPLPQGGTPSGLLGDDNNNDNENDSDSDKDEGDDDDVDDNDGG</sequence>
<evidence type="ECO:0000256" key="1">
    <source>
        <dbReference type="SAM" id="MobiDB-lite"/>
    </source>
</evidence>
<protein>
    <submittedName>
        <fullName evidence="2">GH19204</fullName>
    </submittedName>
</protein>
<evidence type="ECO:0000313" key="3">
    <source>
        <dbReference type="Proteomes" id="UP000001070"/>
    </source>
</evidence>
<organism evidence="3">
    <name type="scientific">Drosophila grimshawi</name>
    <name type="common">Hawaiian fruit fly</name>
    <name type="synonym">Idiomyia grimshawi</name>
    <dbReference type="NCBI Taxonomy" id="7222"/>
    <lineage>
        <taxon>Eukaryota</taxon>
        <taxon>Metazoa</taxon>
        <taxon>Ecdysozoa</taxon>
        <taxon>Arthropoda</taxon>
        <taxon>Hexapoda</taxon>
        <taxon>Insecta</taxon>
        <taxon>Pterygota</taxon>
        <taxon>Neoptera</taxon>
        <taxon>Endopterygota</taxon>
        <taxon>Diptera</taxon>
        <taxon>Brachycera</taxon>
        <taxon>Muscomorpha</taxon>
        <taxon>Ephydroidea</taxon>
        <taxon>Drosophilidae</taxon>
        <taxon>Drosophila</taxon>
        <taxon>Hawaiian Drosophila</taxon>
    </lineage>
</organism>
<proteinExistence type="predicted"/>
<gene>
    <name evidence="2" type="primary">Dgri\GH19204</name>
    <name evidence="2" type="ORF">Dgri_GH19204</name>
</gene>
<reference evidence="2 3" key="1">
    <citation type="journal article" date="2007" name="Nature">
        <title>Evolution of genes and genomes on the Drosophila phylogeny.</title>
        <authorList>
            <consortium name="Drosophila 12 Genomes Consortium"/>
            <person name="Clark A.G."/>
            <person name="Eisen M.B."/>
            <person name="Smith D.R."/>
            <person name="Bergman C.M."/>
            <person name="Oliver B."/>
            <person name="Markow T.A."/>
            <person name="Kaufman T.C."/>
            <person name="Kellis M."/>
            <person name="Gelbart W."/>
            <person name="Iyer V.N."/>
            <person name="Pollard D.A."/>
            <person name="Sackton T.B."/>
            <person name="Larracuente A.M."/>
            <person name="Singh N.D."/>
            <person name="Abad J.P."/>
            <person name="Abt D.N."/>
            <person name="Adryan B."/>
            <person name="Aguade M."/>
            <person name="Akashi H."/>
            <person name="Anderson W.W."/>
            <person name="Aquadro C.F."/>
            <person name="Ardell D.H."/>
            <person name="Arguello R."/>
            <person name="Artieri C.G."/>
            <person name="Barbash D.A."/>
            <person name="Barker D."/>
            <person name="Barsanti P."/>
            <person name="Batterham P."/>
            <person name="Batzoglou S."/>
            <person name="Begun D."/>
            <person name="Bhutkar A."/>
            <person name="Blanco E."/>
            <person name="Bosak S.A."/>
            <person name="Bradley R.K."/>
            <person name="Brand A.D."/>
            <person name="Brent M.R."/>
            <person name="Brooks A.N."/>
            <person name="Brown R.H."/>
            <person name="Butlin R.K."/>
            <person name="Caggese C."/>
            <person name="Calvi B.R."/>
            <person name="Bernardo de Carvalho A."/>
            <person name="Caspi A."/>
            <person name="Castrezana S."/>
            <person name="Celniker S.E."/>
            <person name="Chang J.L."/>
            <person name="Chapple C."/>
            <person name="Chatterji S."/>
            <person name="Chinwalla A."/>
            <person name="Civetta A."/>
            <person name="Clifton S.W."/>
            <person name="Comeron J.M."/>
            <person name="Costello J.C."/>
            <person name="Coyne J.A."/>
            <person name="Daub J."/>
            <person name="David R.G."/>
            <person name="Delcher A.L."/>
            <person name="Delehaunty K."/>
            <person name="Do C.B."/>
            <person name="Ebling H."/>
            <person name="Edwards K."/>
            <person name="Eickbush T."/>
            <person name="Evans J.D."/>
            <person name="Filipski A."/>
            <person name="Findeiss S."/>
            <person name="Freyhult E."/>
            <person name="Fulton L."/>
            <person name="Fulton R."/>
            <person name="Garcia A.C."/>
            <person name="Gardiner A."/>
            <person name="Garfield D.A."/>
            <person name="Garvin B.E."/>
            <person name="Gibson G."/>
            <person name="Gilbert D."/>
            <person name="Gnerre S."/>
            <person name="Godfrey J."/>
            <person name="Good R."/>
            <person name="Gotea V."/>
            <person name="Gravely B."/>
            <person name="Greenberg A.J."/>
            <person name="Griffiths-Jones S."/>
            <person name="Gross S."/>
            <person name="Guigo R."/>
            <person name="Gustafson E.A."/>
            <person name="Haerty W."/>
            <person name="Hahn M.W."/>
            <person name="Halligan D.L."/>
            <person name="Halpern A.L."/>
            <person name="Halter G.M."/>
            <person name="Han M.V."/>
            <person name="Heger A."/>
            <person name="Hillier L."/>
            <person name="Hinrichs A.S."/>
            <person name="Holmes I."/>
            <person name="Hoskins R.A."/>
            <person name="Hubisz M.J."/>
            <person name="Hultmark D."/>
            <person name="Huntley M.A."/>
            <person name="Jaffe D.B."/>
            <person name="Jagadeeshan S."/>
            <person name="Jeck W.R."/>
            <person name="Johnson J."/>
            <person name="Jones C.D."/>
            <person name="Jordan W.C."/>
            <person name="Karpen G.H."/>
            <person name="Kataoka E."/>
            <person name="Keightley P.D."/>
            <person name="Kheradpour P."/>
            <person name="Kirkness E.F."/>
            <person name="Koerich L.B."/>
            <person name="Kristiansen K."/>
            <person name="Kudrna D."/>
            <person name="Kulathinal R.J."/>
            <person name="Kumar S."/>
            <person name="Kwok R."/>
            <person name="Lander E."/>
            <person name="Langley C.H."/>
            <person name="Lapoint R."/>
            <person name="Lazzaro B.P."/>
            <person name="Lee S.J."/>
            <person name="Levesque L."/>
            <person name="Li R."/>
            <person name="Lin C.F."/>
            <person name="Lin M.F."/>
            <person name="Lindblad-Toh K."/>
            <person name="Llopart A."/>
            <person name="Long M."/>
            <person name="Low L."/>
            <person name="Lozovsky E."/>
            <person name="Lu J."/>
            <person name="Luo M."/>
            <person name="Machado C.A."/>
            <person name="Makalowski W."/>
            <person name="Marzo M."/>
            <person name="Matsuda M."/>
            <person name="Matzkin L."/>
            <person name="McAllister B."/>
            <person name="McBride C.S."/>
            <person name="McKernan B."/>
            <person name="McKernan K."/>
            <person name="Mendez-Lago M."/>
            <person name="Minx P."/>
            <person name="Mollenhauer M.U."/>
            <person name="Montooth K."/>
            <person name="Mount S.M."/>
            <person name="Mu X."/>
            <person name="Myers E."/>
            <person name="Negre B."/>
            <person name="Newfeld S."/>
            <person name="Nielsen R."/>
            <person name="Noor M.A."/>
            <person name="O'Grady P."/>
            <person name="Pachter L."/>
            <person name="Papaceit M."/>
            <person name="Parisi M.J."/>
            <person name="Parisi M."/>
            <person name="Parts L."/>
            <person name="Pedersen J.S."/>
            <person name="Pesole G."/>
            <person name="Phillippy A.M."/>
            <person name="Ponting C.P."/>
            <person name="Pop M."/>
            <person name="Porcelli D."/>
            <person name="Powell J.R."/>
            <person name="Prohaska S."/>
            <person name="Pruitt K."/>
            <person name="Puig M."/>
            <person name="Quesneville H."/>
            <person name="Ram K.R."/>
            <person name="Rand D."/>
            <person name="Rasmussen M.D."/>
            <person name="Reed L.K."/>
            <person name="Reenan R."/>
            <person name="Reily A."/>
            <person name="Remington K.A."/>
            <person name="Rieger T.T."/>
            <person name="Ritchie M.G."/>
            <person name="Robin C."/>
            <person name="Rogers Y.H."/>
            <person name="Rohde C."/>
            <person name="Rozas J."/>
            <person name="Rubenfield M.J."/>
            <person name="Ruiz A."/>
            <person name="Russo S."/>
            <person name="Salzberg S.L."/>
            <person name="Sanchez-Gracia A."/>
            <person name="Saranga D.J."/>
            <person name="Sato H."/>
            <person name="Schaeffer S.W."/>
            <person name="Schatz M.C."/>
            <person name="Schlenke T."/>
            <person name="Schwartz R."/>
            <person name="Segarra C."/>
            <person name="Singh R.S."/>
            <person name="Sirot L."/>
            <person name="Sirota M."/>
            <person name="Sisneros N.B."/>
            <person name="Smith C.D."/>
            <person name="Smith T.F."/>
            <person name="Spieth J."/>
            <person name="Stage D.E."/>
            <person name="Stark A."/>
            <person name="Stephan W."/>
            <person name="Strausberg R.L."/>
            <person name="Strempel S."/>
            <person name="Sturgill D."/>
            <person name="Sutton G."/>
            <person name="Sutton G.G."/>
            <person name="Tao W."/>
            <person name="Teichmann S."/>
            <person name="Tobari Y.N."/>
            <person name="Tomimura Y."/>
            <person name="Tsolas J.M."/>
            <person name="Valente V.L."/>
            <person name="Venter E."/>
            <person name="Venter J.C."/>
            <person name="Vicario S."/>
            <person name="Vieira F.G."/>
            <person name="Vilella A.J."/>
            <person name="Villasante A."/>
            <person name="Walenz B."/>
            <person name="Wang J."/>
            <person name="Wasserman M."/>
            <person name="Watts T."/>
            <person name="Wilson D."/>
            <person name="Wilson R.K."/>
            <person name="Wing R.A."/>
            <person name="Wolfner M.F."/>
            <person name="Wong A."/>
            <person name="Wong G.K."/>
            <person name="Wu C.I."/>
            <person name="Wu G."/>
            <person name="Yamamoto D."/>
            <person name="Yang H.P."/>
            <person name="Yang S.P."/>
            <person name="Yorke J.A."/>
            <person name="Yoshida K."/>
            <person name="Zdobnov E."/>
            <person name="Zhang P."/>
            <person name="Zhang Y."/>
            <person name="Zimin A.V."/>
            <person name="Baldwin J."/>
            <person name="Abdouelleil A."/>
            <person name="Abdulkadir J."/>
            <person name="Abebe A."/>
            <person name="Abera B."/>
            <person name="Abreu J."/>
            <person name="Acer S.C."/>
            <person name="Aftuck L."/>
            <person name="Alexander A."/>
            <person name="An P."/>
            <person name="Anderson E."/>
            <person name="Anderson S."/>
            <person name="Arachi H."/>
            <person name="Azer M."/>
            <person name="Bachantsang P."/>
            <person name="Barry A."/>
            <person name="Bayul T."/>
            <person name="Berlin A."/>
            <person name="Bessette D."/>
            <person name="Bloom T."/>
            <person name="Blye J."/>
            <person name="Boguslavskiy L."/>
            <person name="Bonnet C."/>
            <person name="Boukhgalter B."/>
            <person name="Bourzgui I."/>
            <person name="Brown A."/>
            <person name="Cahill P."/>
            <person name="Channer S."/>
            <person name="Cheshatsang Y."/>
            <person name="Chuda L."/>
            <person name="Citroen M."/>
            <person name="Collymore A."/>
            <person name="Cooke P."/>
            <person name="Costello M."/>
            <person name="D'Aco K."/>
            <person name="Daza R."/>
            <person name="De Haan G."/>
            <person name="DeGray S."/>
            <person name="DeMaso C."/>
            <person name="Dhargay N."/>
            <person name="Dooley K."/>
            <person name="Dooley E."/>
            <person name="Doricent M."/>
            <person name="Dorje P."/>
            <person name="Dorjee K."/>
            <person name="Dupes A."/>
            <person name="Elong R."/>
            <person name="Falk J."/>
            <person name="Farina A."/>
            <person name="Faro S."/>
            <person name="Ferguson D."/>
            <person name="Fisher S."/>
            <person name="Foley C.D."/>
            <person name="Franke A."/>
            <person name="Friedrich D."/>
            <person name="Gadbois L."/>
            <person name="Gearin G."/>
            <person name="Gearin C.R."/>
            <person name="Giannoukos G."/>
            <person name="Goode T."/>
            <person name="Graham J."/>
            <person name="Grandbois E."/>
            <person name="Grewal S."/>
            <person name="Gyaltsen K."/>
            <person name="Hafez N."/>
            <person name="Hagos B."/>
            <person name="Hall J."/>
            <person name="Henson C."/>
            <person name="Hollinger A."/>
            <person name="Honan T."/>
            <person name="Huard M.D."/>
            <person name="Hughes L."/>
            <person name="Hurhula B."/>
            <person name="Husby M.E."/>
            <person name="Kamat A."/>
            <person name="Kanga B."/>
            <person name="Kashin S."/>
            <person name="Khazanovich D."/>
            <person name="Kisner P."/>
            <person name="Lance K."/>
            <person name="Lara M."/>
            <person name="Lee W."/>
            <person name="Lennon N."/>
            <person name="Letendre F."/>
            <person name="LeVine R."/>
            <person name="Lipovsky A."/>
            <person name="Liu X."/>
            <person name="Liu J."/>
            <person name="Liu S."/>
            <person name="Lokyitsang T."/>
            <person name="Lokyitsang Y."/>
            <person name="Lubonja R."/>
            <person name="Lui A."/>
            <person name="MacDonald P."/>
            <person name="Magnisalis V."/>
            <person name="Maru K."/>
            <person name="Matthews C."/>
            <person name="McCusker W."/>
            <person name="McDonough S."/>
            <person name="Mehta T."/>
            <person name="Meldrim J."/>
            <person name="Meneus L."/>
            <person name="Mihai O."/>
            <person name="Mihalev A."/>
            <person name="Mihova T."/>
            <person name="Mittelman R."/>
            <person name="Mlenga V."/>
            <person name="Montmayeur A."/>
            <person name="Mulrain L."/>
            <person name="Navidi A."/>
            <person name="Naylor J."/>
            <person name="Negash T."/>
            <person name="Nguyen T."/>
            <person name="Nguyen N."/>
            <person name="Nicol R."/>
            <person name="Norbu C."/>
            <person name="Norbu N."/>
            <person name="Novod N."/>
            <person name="O'Neill B."/>
            <person name="Osman S."/>
            <person name="Markiewicz E."/>
            <person name="Oyono O.L."/>
            <person name="Patti C."/>
            <person name="Phunkhang P."/>
            <person name="Pierre F."/>
            <person name="Priest M."/>
            <person name="Raghuraman S."/>
            <person name="Rege F."/>
            <person name="Reyes R."/>
            <person name="Rise C."/>
            <person name="Rogov P."/>
            <person name="Ross K."/>
            <person name="Ryan E."/>
            <person name="Settipalli S."/>
            <person name="Shea T."/>
            <person name="Sherpa N."/>
            <person name="Shi L."/>
            <person name="Shih D."/>
            <person name="Sparrow T."/>
            <person name="Spaulding J."/>
            <person name="Stalker J."/>
            <person name="Stange-Thomann N."/>
            <person name="Stavropoulos S."/>
            <person name="Stone C."/>
            <person name="Strader C."/>
            <person name="Tesfaye S."/>
            <person name="Thomson T."/>
            <person name="Thoulutsang Y."/>
            <person name="Thoulutsang D."/>
            <person name="Topham K."/>
            <person name="Topping I."/>
            <person name="Tsamla T."/>
            <person name="Vassiliev H."/>
            <person name="Vo A."/>
            <person name="Wangchuk T."/>
            <person name="Wangdi T."/>
            <person name="Weiand M."/>
            <person name="Wilkinson J."/>
            <person name="Wilson A."/>
            <person name="Yadav S."/>
            <person name="Young G."/>
            <person name="Yu Q."/>
            <person name="Zembek L."/>
            <person name="Zhong D."/>
            <person name="Zimmer A."/>
            <person name="Zwirko Z."/>
            <person name="Jaffe D.B."/>
            <person name="Alvarez P."/>
            <person name="Brockman W."/>
            <person name="Butler J."/>
            <person name="Chin C."/>
            <person name="Gnerre S."/>
            <person name="Grabherr M."/>
            <person name="Kleber M."/>
            <person name="Mauceli E."/>
            <person name="MacCallum I."/>
        </authorList>
    </citation>
    <scope>NUCLEOTIDE SEQUENCE [LARGE SCALE GENOMIC DNA]</scope>
    <source>
        <strain evidence="3">Tucson 15287-2541.00</strain>
    </source>
</reference>
<keyword evidence="3" id="KW-1185">Reference proteome</keyword>
<accession>B4JEY4</accession>
<dbReference type="InParanoid" id="B4JEY4"/>